<dbReference type="Pfam" id="PF07693">
    <property type="entry name" value="KAP_NTPase"/>
    <property type="match status" value="1"/>
</dbReference>
<keyword evidence="3" id="KW-1185">Reference proteome</keyword>
<protein>
    <recommendedName>
        <fullName evidence="1">KAP NTPase domain-containing protein</fullName>
    </recommendedName>
</protein>
<sequence>MSSIHFVPTSETFDMYQIIDNKPYANHLTQYLKSKAENGYVLNLNAEWGAGKTTFLQCWYNELKNEHPVVYFDAWKSDFTKDPMLALMDAFQQQLISPLSNNRELIENFISKGSHFVKAALPSLIVGYIKNRTGIDDEDSLLSTASQEFGIPEKDLSDALKDTMKAMITQKKRVEGIEGFKDALVQLSNDYMNVHSNSKKPVFVLIDELDRCRPTYAIETIECVKHFFNIENFIFVLATDTNQLQHSIKSIYGSNFDSLTYLSRFFDNSATLPAPNRKQYVETTVTRHLNGEVLSPKAIDFIGVIFEWHDTRSLREIQKILNIVDIARSQKKSYKIIVLIILSLLKKRYPNHYEVLKTKGTPPYISRHGSPGAEHIRGRHTIFELTEFNKERADVILYMAVSGGWFAREVKELNKYMHKMEGMGIDELACALIRESASNQDLIEASLQEHFSLIEFAGFFQG</sequence>
<proteinExistence type="predicted"/>
<reference evidence="2 3" key="1">
    <citation type="submission" date="2018-03" db="EMBL/GenBank/DDBJ databases">
        <title>Genetic Diversity and Phenotypic Plasticity of AHL Mediated Quorum Sensing in Environmental Strains of Vibrio mediterranei.</title>
        <authorList>
            <person name="Lantoine F."/>
            <person name="Vouve F."/>
        </authorList>
    </citation>
    <scope>NUCLEOTIDE SEQUENCE [LARGE SCALE GENOMIC DNA]</scope>
    <source>
        <strain evidence="2 3">17LN0615E</strain>
    </source>
</reference>
<evidence type="ECO:0000313" key="3">
    <source>
        <dbReference type="Proteomes" id="UP000238163"/>
    </source>
</evidence>
<organism evidence="2 3">
    <name type="scientific">Vibrio mediterranei</name>
    <dbReference type="NCBI Taxonomy" id="689"/>
    <lineage>
        <taxon>Bacteria</taxon>
        <taxon>Pseudomonadati</taxon>
        <taxon>Pseudomonadota</taxon>
        <taxon>Gammaproteobacteria</taxon>
        <taxon>Vibrionales</taxon>
        <taxon>Vibrionaceae</taxon>
        <taxon>Vibrio</taxon>
    </lineage>
</organism>
<evidence type="ECO:0000313" key="2">
    <source>
        <dbReference type="EMBL" id="PRQ64637.1"/>
    </source>
</evidence>
<accession>A0ABX5D6R9</accession>
<name>A0ABX5D6R9_9VIBR</name>
<gene>
    <name evidence="2" type="ORF">COR51_26360</name>
</gene>
<dbReference type="EMBL" id="NWTN01000040">
    <property type="protein sequence ID" value="PRQ64637.1"/>
    <property type="molecule type" value="Genomic_DNA"/>
</dbReference>
<dbReference type="RefSeq" id="WP_096444341.1">
    <property type="nucleotide sequence ID" value="NZ_NWTN01000040.1"/>
</dbReference>
<dbReference type="SUPFAM" id="SSF52540">
    <property type="entry name" value="P-loop containing nucleoside triphosphate hydrolases"/>
    <property type="match status" value="1"/>
</dbReference>
<dbReference type="InterPro" id="IPR027417">
    <property type="entry name" value="P-loop_NTPase"/>
</dbReference>
<dbReference type="Gene3D" id="3.40.50.300">
    <property type="entry name" value="P-loop containing nucleotide triphosphate hydrolases"/>
    <property type="match status" value="1"/>
</dbReference>
<comment type="caution">
    <text evidence="2">The sequence shown here is derived from an EMBL/GenBank/DDBJ whole genome shotgun (WGS) entry which is preliminary data.</text>
</comment>
<evidence type="ECO:0000259" key="1">
    <source>
        <dbReference type="Pfam" id="PF07693"/>
    </source>
</evidence>
<dbReference type="InterPro" id="IPR011646">
    <property type="entry name" value="KAP_P-loop"/>
</dbReference>
<dbReference type="Proteomes" id="UP000238163">
    <property type="component" value="Unassembled WGS sequence"/>
</dbReference>
<feature type="domain" description="KAP NTPase" evidence="1">
    <location>
        <begin position="21"/>
        <end position="328"/>
    </location>
</feature>